<evidence type="ECO:0000313" key="4">
    <source>
        <dbReference type="Proteomes" id="UP000235616"/>
    </source>
</evidence>
<feature type="transmembrane region" description="Helical" evidence="1">
    <location>
        <begin position="53"/>
        <end position="75"/>
    </location>
</feature>
<keyword evidence="1" id="KW-0812">Transmembrane</keyword>
<evidence type="ECO:0000256" key="2">
    <source>
        <dbReference type="SAM" id="SignalP"/>
    </source>
</evidence>
<dbReference type="Proteomes" id="UP000235616">
    <property type="component" value="Unassembled WGS sequence"/>
</dbReference>
<accession>A0A2N7VEN3</accession>
<evidence type="ECO:0000256" key="1">
    <source>
        <dbReference type="SAM" id="Phobius"/>
    </source>
</evidence>
<proteinExistence type="predicted"/>
<evidence type="ECO:0000313" key="3">
    <source>
        <dbReference type="EMBL" id="PMS15613.1"/>
    </source>
</evidence>
<dbReference type="EMBL" id="PNYA01000030">
    <property type="protein sequence ID" value="PMS15613.1"/>
    <property type="molecule type" value="Genomic_DNA"/>
</dbReference>
<sequence>MKRLAKKLAAHVAAIPAPLLSRLLPALSAIAPAIAHATGGLDQAQTGLSNFEIGLFACAGIVAIIYLIFEFVQVFGNRKTWIDMGEAVLKVIAAGAAVVLATWAWNVYGG</sequence>
<feature type="signal peptide" evidence="2">
    <location>
        <begin position="1"/>
        <end position="37"/>
    </location>
</feature>
<gene>
    <name evidence="3" type="ORF">C0Z18_26735</name>
</gene>
<organism evidence="3 4">
    <name type="scientific">Trinickia dabaoshanensis</name>
    <dbReference type="NCBI Taxonomy" id="564714"/>
    <lineage>
        <taxon>Bacteria</taxon>
        <taxon>Pseudomonadati</taxon>
        <taxon>Pseudomonadota</taxon>
        <taxon>Betaproteobacteria</taxon>
        <taxon>Burkholderiales</taxon>
        <taxon>Burkholderiaceae</taxon>
        <taxon>Trinickia</taxon>
    </lineage>
</organism>
<name>A0A2N7VEN3_9BURK</name>
<evidence type="ECO:0008006" key="5">
    <source>
        <dbReference type="Google" id="ProtNLM"/>
    </source>
</evidence>
<keyword evidence="1" id="KW-0472">Membrane</keyword>
<dbReference type="RefSeq" id="WP_102648452.1">
    <property type="nucleotide sequence ID" value="NZ_PNYA01000030.1"/>
</dbReference>
<feature type="transmembrane region" description="Helical" evidence="1">
    <location>
        <begin position="87"/>
        <end position="108"/>
    </location>
</feature>
<reference evidence="3 4" key="1">
    <citation type="submission" date="2018-01" db="EMBL/GenBank/DDBJ databases">
        <title>Whole genome analyses suggest that Burkholderia sensu lato contains two further novel genera in the rhizoxinica-symbiotica group Mycetohabitans gen. nov., and Trinickia gen. nov.: implications for the evolution of diazotrophy and nodulation in the Burkholderiaceae.</title>
        <authorList>
            <person name="Estrada-de los Santos P."/>
            <person name="Palmer M."/>
            <person name="Chavez-Ramirez B."/>
            <person name="Beukes C."/>
            <person name="Steenkamp E.T."/>
            <person name="Hirsch A.M."/>
            <person name="Manyaka P."/>
            <person name="Maluk M."/>
            <person name="Lafos M."/>
            <person name="Crook M."/>
            <person name="Gross E."/>
            <person name="Simon M.F."/>
            <person name="Bueno dos Reis Junior F."/>
            <person name="Poole P.S."/>
            <person name="Venter S.N."/>
            <person name="James E.K."/>
        </authorList>
    </citation>
    <scope>NUCLEOTIDE SEQUENCE [LARGE SCALE GENOMIC DNA]</scope>
    <source>
        <strain evidence="3 4">GIMN1.004</strain>
    </source>
</reference>
<keyword evidence="4" id="KW-1185">Reference proteome</keyword>
<keyword evidence="2" id="KW-0732">Signal</keyword>
<keyword evidence="1" id="KW-1133">Transmembrane helix</keyword>
<feature type="chain" id="PRO_5014983280" description="TIGR03745 family integrating conjugative element membrane protein" evidence="2">
    <location>
        <begin position="38"/>
        <end position="110"/>
    </location>
</feature>
<protein>
    <recommendedName>
        <fullName evidence="5">TIGR03745 family integrating conjugative element membrane protein</fullName>
    </recommendedName>
</protein>
<dbReference type="AlphaFoldDB" id="A0A2N7VEN3"/>
<comment type="caution">
    <text evidence="3">The sequence shown here is derived from an EMBL/GenBank/DDBJ whole genome shotgun (WGS) entry which is preliminary data.</text>
</comment>